<feature type="transmembrane region" description="Helical" evidence="1">
    <location>
        <begin position="165"/>
        <end position="183"/>
    </location>
</feature>
<accession>A0A367CFU4</accession>
<evidence type="ECO:0000313" key="2">
    <source>
        <dbReference type="EMBL" id="RCA11366.1"/>
    </source>
</evidence>
<dbReference type="Gene3D" id="1.10.1760.20">
    <property type="match status" value="1"/>
</dbReference>
<feature type="transmembrane region" description="Helical" evidence="1">
    <location>
        <begin position="46"/>
        <end position="70"/>
    </location>
</feature>
<dbReference type="STRING" id="53345.LIU_11120"/>
<gene>
    <name evidence="2" type="ORF">EA71_02123</name>
</gene>
<organism evidence="2 3">
    <name type="scientific">Enterococcus durans</name>
    <dbReference type="NCBI Taxonomy" id="53345"/>
    <lineage>
        <taxon>Bacteria</taxon>
        <taxon>Bacillati</taxon>
        <taxon>Bacillota</taxon>
        <taxon>Bacilli</taxon>
        <taxon>Lactobacillales</taxon>
        <taxon>Enterococcaceae</taxon>
        <taxon>Enterococcus</taxon>
    </lineage>
</organism>
<proteinExistence type="predicted"/>
<feature type="transmembrane region" description="Helical" evidence="1">
    <location>
        <begin position="139"/>
        <end position="159"/>
    </location>
</feature>
<reference evidence="2 3" key="1">
    <citation type="submission" date="2015-06" db="EMBL/GenBank/DDBJ databases">
        <title>The Genome Sequence of Enterococcus durans 4EA1.</title>
        <authorList>
            <consortium name="The Broad Institute Genomics Platform"/>
            <consortium name="The Broad Institute Genome Sequencing Center for Infectious Disease"/>
            <person name="Earl A.M."/>
            <person name="Van Tyne D."/>
            <person name="Lebreton F."/>
            <person name="Saavedra J.T."/>
            <person name="Gilmore M.S."/>
            <person name="Manson Mcguire A."/>
            <person name="Clock S."/>
            <person name="Crupain M."/>
            <person name="Rangan U."/>
            <person name="Young S."/>
            <person name="Abouelleil A."/>
            <person name="Cao P."/>
            <person name="Chapman S.B."/>
            <person name="Griggs A."/>
            <person name="Priest M."/>
            <person name="Shea T."/>
            <person name="Wortman J."/>
            <person name="Nusbaum C."/>
            <person name="Birren B."/>
        </authorList>
    </citation>
    <scope>NUCLEOTIDE SEQUENCE [LARGE SCALE GENOMIC DNA]</scope>
    <source>
        <strain evidence="2 3">4EA1</strain>
    </source>
</reference>
<dbReference type="AlphaFoldDB" id="A0A367CFU4"/>
<evidence type="ECO:0000256" key="1">
    <source>
        <dbReference type="SAM" id="Phobius"/>
    </source>
</evidence>
<dbReference type="EMBL" id="LEPB01000004">
    <property type="protein sequence ID" value="RCA11366.1"/>
    <property type="molecule type" value="Genomic_DNA"/>
</dbReference>
<dbReference type="Proteomes" id="UP000252797">
    <property type="component" value="Unassembled WGS sequence"/>
</dbReference>
<comment type="caution">
    <text evidence="2">The sequence shown here is derived from an EMBL/GenBank/DDBJ whole genome shotgun (WGS) entry which is preliminary data.</text>
</comment>
<feature type="transmembrane region" description="Helical" evidence="1">
    <location>
        <begin position="107"/>
        <end position="127"/>
    </location>
</feature>
<keyword evidence="1" id="KW-0472">Membrane</keyword>
<dbReference type="GO" id="GO:0022857">
    <property type="term" value="F:transmembrane transporter activity"/>
    <property type="evidence" value="ECO:0007669"/>
    <property type="project" value="InterPro"/>
</dbReference>
<evidence type="ECO:0000313" key="3">
    <source>
        <dbReference type="Proteomes" id="UP000252797"/>
    </source>
</evidence>
<dbReference type="Pfam" id="PF12822">
    <property type="entry name" value="ECF_trnsprt"/>
    <property type="match status" value="1"/>
</dbReference>
<name>A0A367CFU4_9ENTE</name>
<sequence>MKKILNKRITTRTITIIALCIGLNYIGGTIALWLRLPIYLDSIGTIFAGALLGPVFGVLTGITSGVLSGFTTDIFSLYYSPVQMITGLLAGIIFYQRLYQKKNRFTLIFWAFVLSLPGTILSSLITVKLFGGITSSGSSMIVQLLHGLGMDLTMSTILVQAGTDYLDRLLSLILVAFVVVALGKRGRIGSQLKENQQ</sequence>
<feature type="transmembrane region" description="Helical" evidence="1">
    <location>
        <begin position="12"/>
        <end position="34"/>
    </location>
</feature>
<feature type="transmembrane region" description="Helical" evidence="1">
    <location>
        <begin position="77"/>
        <end position="95"/>
    </location>
</feature>
<keyword evidence="1" id="KW-0812">Transmembrane</keyword>
<protein>
    <submittedName>
        <fullName evidence="2">Integral membrane protein</fullName>
    </submittedName>
</protein>
<keyword evidence="1" id="KW-1133">Transmembrane helix</keyword>
<dbReference type="InterPro" id="IPR024529">
    <property type="entry name" value="ECF_trnsprt_substrate-spec"/>
</dbReference>